<feature type="region of interest" description="Disordered" evidence="1">
    <location>
        <begin position="544"/>
        <end position="566"/>
    </location>
</feature>
<comment type="caution">
    <text evidence="2">The sequence shown here is derived from an EMBL/GenBank/DDBJ whole genome shotgun (WGS) entry which is preliminary data.</text>
</comment>
<dbReference type="Pfam" id="PF14431">
    <property type="entry name" value="YwqJ-deaminase"/>
    <property type="match status" value="1"/>
</dbReference>
<dbReference type="Proteomes" id="UP000506160">
    <property type="component" value="Unassembled WGS sequence"/>
</dbReference>
<evidence type="ECO:0000256" key="1">
    <source>
        <dbReference type="SAM" id="MobiDB-lite"/>
    </source>
</evidence>
<keyword evidence="3" id="KW-1185">Reference proteome</keyword>
<evidence type="ECO:0000313" key="2">
    <source>
        <dbReference type="EMBL" id="TEA26295.1"/>
    </source>
</evidence>
<accession>A0AB94IA88</accession>
<feature type="compositionally biased region" description="Polar residues" evidence="1">
    <location>
        <begin position="675"/>
        <end position="694"/>
    </location>
</feature>
<sequence length="895" mass="99973">MPMKNYQIVAKPNLTNVICGKLMSFSLQRINPNAPALKNIRTSWMCFNHFSSRADSHFMGRVFLGPRNTLQWNEALWNIEGQHKVVCEIKYGNKTEYAEHIQNVINIKQSIAYSSHTDEESENPFIFYENLTQQIAWIREQEKQQHLSAKDEKAYQNRMKSLELFKEKLKFLLDKIPLDCRENFRPVAVKHISSIYKESESISLRVGCFHNTNQVYLIDWTNPIDRIFCGVYVGKGDTLANAANQAIACWNKDNRYPEGIIKGFTSVSGTETEGSHKIESNYTDTTINEAMATELTDTQKETELAHEIRLPAIIVIDIKIEFETDGESNLDTLSNALSSLALVTAVVAGVITLVAPVPGSRVVSALIWSSIAASTTSAVINIADRHSEGFGDWVDDSIDTLTIVANAFSAGTFAAGTKWASKALTLTNLSQKQVIKLTLIGQISADSLQGIIVTEELAQAIYSVMNNQALPADIKLSKVSALISRGIIDGVLTTVSIHGSKKHFTALKNESYSTPMNMDMKDIEQYIKGEKSFRKINIEEALDIGSELPAQKTEPPREPNRVEPQHYTQSEKPKMVGNLANNMPTLMSLSADIPHGKVITVKLNDDNGEKKLFSAILPQEWQLLHMDNYLKPVHGDYLEAMLSHNLAKGKESSSFNLTKEKGSGNTELDSGVRKGNTNEPESKTKVSTNHATKSKGQQELEDILKVWKSQGVDPLEIKSKVALAETRCAVEGVFSEVNFYNLKIPSYKNLKKKEVGIIEAIDTNYYRIIDVEKYMELLKESYEKSFGLFQGITPAFAEMHPTTERLIREFIANKKQFRILDGLPGTHAEVLSTNNVFQQLEAKGKNVDAYLDKIEVSTIRLTEYEQGKAFPACRHCSGILSKSKGINIPTGRIDD</sequence>
<proteinExistence type="predicted"/>
<evidence type="ECO:0008006" key="4">
    <source>
        <dbReference type="Google" id="ProtNLM"/>
    </source>
</evidence>
<protein>
    <recommendedName>
        <fullName evidence="4">YwqJ-like deaminase</fullName>
    </recommendedName>
</protein>
<feature type="region of interest" description="Disordered" evidence="1">
    <location>
        <begin position="653"/>
        <end position="694"/>
    </location>
</feature>
<name>A0AB94IA88_9GAMM</name>
<feature type="compositionally biased region" description="Basic and acidic residues" evidence="1">
    <location>
        <begin position="554"/>
        <end position="566"/>
    </location>
</feature>
<dbReference type="AlphaFoldDB" id="A0AB94IA88"/>
<gene>
    <name evidence="2" type="ORF">O970_09415</name>
</gene>
<feature type="compositionally biased region" description="Polar residues" evidence="1">
    <location>
        <begin position="653"/>
        <end position="668"/>
    </location>
</feature>
<evidence type="ECO:0000313" key="3">
    <source>
        <dbReference type="Proteomes" id="UP000506160"/>
    </source>
</evidence>
<reference evidence="2 3" key="1">
    <citation type="journal article" date="2014" name="Appl. Environ. Microbiol.">
        <title>Genomic features of a bumble bee symbiont reflect its host environment.</title>
        <authorList>
            <person name="Martinson V.G."/>
            <person name="Magoc T."/>
            <person name="Koch H."/>
            <person name="Salzberg S.L."/>
            <person name="Moran N.A."/>
        </authorList>
    </citation>
    <scope>NUCLEOTIDE SEQUENCE [LARGE SCALE GENOMIC DNA]</scope>
    <source>
        <strain evidence="2 3">Bimp</strain>
    </source>
</reference>
<dbReference type="EMBL" id="AWGA01000122">
    <property type="protein sequence ID" value="TEA26295.1"/>
    <property type="molecule type" value="Genomic_DNA"/>
</dbReference>
<dbReference type="InterPro" id="IPR025968">
    <property type="entry name" value="YwqJ_deaminase"/>
</dbReference>
<organism evidence="2 3">
    <name type="scientific">Candidatus Schmidhempelia bombi str. Bimp</name>
    <dbReference type="NCBI Taxonomy" id="1387197"/>
    <lineage>
        <taxon>Bacteria</taxon>
        <taxon>Pseudomonadati</taxon>
        <taxon>Pseudomonadota</taxon>
        <taxon>Gammaproteobacteria</taxon>
        <taxon>Orbales</taxon>
        <taxon>Orbaceae</taxon>
        <taxon>Candidatus Schmidhempelia</taxon>
    </lineage>
</organism>